<dbReference type="RefSeq" id="WP_058752459.1">
    <property type="nucleotide sequence ID" value="NZ_LDTE01000058.1"/>
</dbReference>
<dbReference type="Proteomes" id="UP000074072">
    <property type="component" value="Unassembled WGS sequence"/>
</dbReference>
<comment type="caution">
    <text evidence="1">The sequence shown here is derived from an EMBL/GenBank/DDBJ whole genome shotgun (WGS) entry which is preliminary data.</text>
</comment>
<sequence length="217" mass="23538">MLPSPIITALSVARLDIGHRLGVDRQIPIGAAILTAELRDPDIHFALDSCVLQPSDPAEWLLTWLDEQLLRDGATIAGYGLDDDAALLDRLPGAKWSPCIRALAGCGQQYALNLTASHDDKRLTFAQACANMNILHAQVDRGRRFADWLRSNISEIEGQVQVDAIATFRLVIRRFAALNPVGHSIAAVLSDHLSVWLGESDHAAAQAHVADLLSVTN</sequence>
<proteinExistence type="predicted"/>
<dbReference type="OrthoDB" id="7596521at2"/>
<evidence type="ECO:0000313" key="2">
    <source>
        <dbReference type="Proteomes" id="UP000074072"/>
    </source>
</evidence>
<evidence type="ECO:0000313" key="1">
    <source>
        <dbReference type="EMBL" id="KTT98983.1"/>
    </source>
</evidence>
<name>A0A147ITZ8_9SPHN</name>
<accession>A0A147ITZ8</accession>
<dbReference type="AlphaFoldDB" id="A0A147ITZ8"/>
<organism evidence="1 2">
    <name type="scientific">Sphingomonas sanguinis</name>
    <dbReference type="NCBI Taxonomy" id="33051"/>
    <lineage>
        <taxon>Bacteria</taxon>
        <taxon>Pseudomonadati</taxon>
        <taxon>Pseudomonadota</taxon>
        <taxon>Alphaproteobacteria</taxon>
        <taxon>Sphingomonadales</taxon>
        <taxon>Sphingomonadaceae</taxon>
        <taxon>Sphingomonas</taxon>
    </lineage>
</organism>
<dbReference type="PATRIC" id="fig|33051.4.peg.2723"/>
<dbReference type="EMBL" id="LDTE01000058">
    <property type="protein sequence ID" value="KTT98983.1"/>
    <property type="molecule type" value="Genomic_DNA"/>
</dbReference>
<gene>
    <name evidence="1" type="ORF">SB4_10025</name>
</gene>
<protein>
    <submittedName>
        <fullName evidence="1">Uncharacterized protein</fullName>
    </submittedName>
</protein>
<reference evidence="1 2" key="1">
    <citation type="journal article" date="2016" name="Front. Microbiol.">
        <title>Genomic Resource of Rice Seed Associated Bacteria.</title>
        <authorList>
            <person name="Midha S."/>
            <person name="Bansal K."/>
            <person name="Sharma S."/>
            <person name="Kumar N."/>
            <person name="Patil P.P."/>
            <person name="Chaudhry V."/>
            <person name="Patil P.B."/>
        </authorList>
    </citation>
    <scope>NUCLEOTIDE SEQUENCE [LARGE SCALE GENOMIC DNA]</scope>
    <source>
        <strain evidence="1 2">SB4</strain>
    </source>
</reference>